<dbReference type="Ensembl" id="ENSCMIT00000044086.1">
    <property type="protein sequence ID" value="ENSCMIP00000043464.1"/>
    <property type="gene ID" value="ENSCMIG00000018016.1"/>
</dbReference>
<name>A0A4W3JJ56_CALMI</name>
<keyword evidence="2" id="KW-1185">Reference proteome</keyword>
<reference evidence="1" key="5">
    <citation type="submission" date="2025-09" db="UniProtKB">
        <authorList>
            <consortium name="Ensembl"/>
        </authorList>
    </citation>
    <scope>IDENTIFICATION</scope>
</reference>
<reference evidence="2" key="1">
    <citation type="journal article" date="2006" name="Science">
        <title>Ancient noncoding elements conserved in the human genome.</title>
        <authorList>
            <person name="Venkatesh B."/>
            <person name="Kirkness E.F."/>
            <person name="Loh Y.H."/>
            <person name="Halpern A.L."/>
            <person name="Lee A.P."/>
            <person name="Johnson J."/>
            <person name="Dandona N."/>
            <person name="Viswanathan L.D."/>
            <person name="Tay A."/>
            <person name="Venter J.C."/>
            <person name="Strausberg R.L."/>
            <person name="Brenner S."/>
        </authorList>
    </citation>
    <scope>NUCLEOTIDE SEQUENCE [LARGE SCALE GENOMIC DNA]</scope>
</reference>
<organism evidence="1 2">
    <name type="scientific">Callorhinchus milii</name>
    <name type="common">Ghost shark</name>
    <dbReference type="NCBI Taxonomy" id="7868"/>
    <lineage>
        <taxon>Eukaryota</taxon>
        <taxon>Metazoa</taxon>
        <taxon>Chordata</taxon>
        <taxon>Craniata</taxon>
        <taxon>Vertebrata</taxon>
        <taxon>Chondrichthyes</taxon>
        <taxon>Holocephali</taxon>
        <taxon>Chimaeriformes</taxon>
        <taxon>Callorhinchidae</taxon>
        <taxon>Callorhinchus</taxon>
    </lineage>
</organism>
<sequence length="100" mass="11573">RSQAPPLLTMNPISRHNVNDQFIWRSVAQENRRNPLRFFQLVPQSLRCSLEWADGALYLSPCLIQKTALLTMQNSSQHCMEGKYPKIHAEEIPITLQSLR</sequence>
<reference evidence="2" key="2">
    <citation type="journal article" date="2007" name="PLoS Biol.">
        <title>Survey sequencing and comparative analysis of the elephant shark (Callorhinchus milii) genome.</title>
        <authorList>
            <person name="Venkatesh B."/>
            <person name="Kirkness E.F."/>
            <person name="Loh Y.H."/>
            <person name="Halpern A.L."/>
            <person name="Lee A.P."/>
            <person name="Johnson J."/>
            <person name="Dandona N."/>
            <person name="Viswanathan L.D."/>
            <person name="Tay A."/>
            <person name="Venter J.C."/>
            <person name="Strausberg R.L."/>
            <person name="Brenner S."/>
        </authorList>
    </citation>
    <scope>NUCLEOTIDE SEQUENCE [LARGE SCALE GENOMIC DNA]</scope>
</reference>
<evidence type="ECO:0000313" key="2">
    <source>
        <dbReference type="Proteomes" id="UP000314986"/>
    </source>
</evidence>
<accession>A0A4W3JJ56</accession>
<dbReference type="Proteomes" id="UP000314986">
    <property type="component" value="Unassembled WGS sequence"/>
</dbReference>
<reference evidence="1" key="4">
    <citation type="submission" date="2025-08" db="UniProtKB">
        <authorList>
            <consortium name="Ensembl"/>
        </authorList>
    </citation>
    <scope>IDENTIFICATION</scope>
</reference>
<dbReference type="InParanoid" id="A0A4W3JJ56"/>
<evidence type="ECO:0000313" key="1">
    <source>
        <dbReference type="Ensembl" id="ENSCMIP00000043464.1"/>
    </source>
</evidence>
<reference evidence="2" key="3">
    <citation type="journal article" date="2014" name="Nature">
        <title>Elephant shark genome provides unique insights into gnathostome evolution.</title>
        <authorList>
            <consortium name="International Elephant Shark Genome Sequencing Consortium"/>
            <person name="Venkatesh B."/>
            <person name="Lee A.P."/>
            <person name="Ravi V."/>
            <person name="Maurya A.K."/>
            <person name="Lian M.M."/>
            <person name="Swann J.B."/>
            <person name="Ohta Y."/>
            <person name="Flajnik M.F."/>
            <person name="Sutoh Y."/>
            <person name="Kasahara M."/>
            <person name="Hoon S."/>
            <person name="Gangu V."/>
            <person name="Roy S.W."/>
            <person name="Irimia M."/>
            <person name="Korzh V."/>
            <person name="Kondrychyn I."/>
            <person name="Lim Z.W."/>
            <person name="Tay B.H."/>
            <person name="Tohari S."/>
            <person name="Kong K.W."/>
            <person name="Ho S."/>
            <person name="Lorente-Galdos B."/>
            <person name="Quilez J."/>
            <person name="Marques-Bonet T."/>
            <person name="Raney B.J."/>
            <person name="Ingham P.W."/>
            <person name="Tay A."/>
            <person name="Hillier L.W."/>
            <person name="Minx P."/>
            <person name="Boehm T."/>
            <person name="Wilson R.K."/>
            <person name="Brenner S."/>
            <person name="Warren W.C."/>
        </authorList>
    </citation>
    <scope>NUCLEOTIDE SEQUENCE [LARGE SCALE GENOMIC DNA]</scope>
</reference>
<protein>
    <submittedName>
        <fullName evidence="1">Uncharacterized protein</fullName>
    </submittedName>
</protein>
<dbReference type="AlphaFoldDB" id="A0A4W3JJ56"/>
<proteinExistence type="predicted"/>